<keyword evidence="3" id="KW-1185">Reference proteome</keyword>
<name>A0A2B7XJP5_9EURO</name>
<gene>
    <name evidence="2" type="ORF">AJ79_05806</name>
</gene>
<dbReference type="AlphaFoldDB" id="A0A2B7XJP5"/>
<evidence type="ECO:0000259" key="1">
    <source>
        <dbReference type="Pfam" id="PF24476"/>
    </source>
</evidence>
<dbReference type="InterPro" id="IPR056002">
    <property type="entry name" value="DUF7580"/>
</dbReference>
<evidence type="ECO:0000313" key="3">
    <source>
        <dbReference type="Proteomes" id="UP000223968"/>
    </source>
</evidence>
<sequence>MSGVEGAGLAFAFLPLLNKEIPSNPEGLSYVVEHPTLIAREHFRRGIGNAADHDNDISKFINDPCGSMWEDTLIQKKLSKKLGRDYAVFMRAMTELAGLLKELSSKLGLSPSAHSKLDWSNMSAVDREMKKFRDIFSKSVYANLLSKIDNANSVLRTSGCESRCFPWCWIEIEAEPVPLKPQVHATTMSAPQINSAARERRVEFAMVMSPLDTVPWPQVQDLPPAPASPIQDICSALCAINTKCQRREPLGFITDRLDTMQQHIIYVVKSLSKNLETESLEELLGNSPRLGALLTGNRGFLLLSRQLVKATLEERDILFAKEDGETRNSVDHPYLCSDVFGDTESAHGALPQLKGTASSLIRNDIVFPLGLALVELSLCETISAPRRPEDEDPGNEVADLKTATRVLREVYYESGRTYGEVVDKCLNWSTPREAQLEDDELFSNMFEYIVLPLLEELGKFEGQSSHF</sequence>
<feature type="domain" description="DUF7580" evidence="1">
    <location>
        <begin position="229"/>
        <end position="459"/>
    </location>
</feature>
<reference evidence="2 3" key="1">
    <citation type="submission" date="2017-10" db="EMBL/GenBank/DDBJ databases">
        <title>Comparative genomics in systemic dimorphic fungi from Ajellomycetaceae.</title>
        <authorList>
            <person name="Munoz J.F."/>
            <person name="Mcewen J.G."/>
            <person name="Clay O.K."/>
            <person name="Cuomo C.A."/>
        </authorList>
    </citation>
    <scope>NUCLEOTIDE SEQUENCE [LARGE SCALE GENOMIC DNA]</scope>
    <source>
        <strain evidence="2 3">UAMH5409</strain>
    </source>
</reference>
<proteinExistence type="predicted"/>
<dbReference type="EMBL" id="PDNB01000096">
    <property type="protein sequence ID" value="PGH09011.1"/>
    <property type="molecule type" value="Genomic_DNA"/>
</dbReference>
<organism evidence="2 3">
    <name type="scientific">Helicocarpus griseus UAMH5409</name>
    <dbReference type="NCBI Taxonomy" id="1447875"/>
    <lineage>
        <taxon>Eukaryota</taxon>
        <taxon>Fungi</taxon>
        <taxon>Dikarya</taxon>
        <taxon>Ascomycota</taxon>
        <taxon>Pezizomycotina</taxon>
        <taxon>Eurotiomycetes</taxon>
        <taxon>Eurotiomycetidae</taxon>
        <taxon>Onygenales</taxon>
        <taxon>Ajellomycetaceae</taxon>
        <taxon>Helicocarpus</taxon>
    </lineage>
</organism>
<dbReference type="PANTHER" id="PTHR35186:SF4">
    <property type="entry name" value="PRION-INHIBITION AND PROPAGATION HELO DOMAIN-CONTAINING PROTEIN"/>
    <property type="match status" value="1"/>
</dbReference>
<dbReference type="Pfam" id="PF24476">
    <property type="entry name" value="DUF7580"/>
    <property type="match status" value="1"/>
</dbReference>
<accession>A0A2B7XJP5</accession>
<dbReference type="PANTHER" id="PTHR35186">
    <property type="entry name" value="ANK_REP_REGION DOMAIN-CONTAINING PROTEIN"/>
    <property type="match status" value="1"/>
</dbReference>
<dbReference type="STRING" id="1447875.A0A2B7XJP5"/>
<dbReference type="Proteomes" id="UP000223968">
    <property type="component" value="Unassembled WGS sequence"/>
</dbReference>
<protein>
    <recommendedName>
        <fullName evidence="1">DUF7580 domain-containing protein</fullName>
    </recommendedName>
</protein>
<comment type="caution">
    <text evidence="2">The sequence shown here is derived from an EMBL/GenBank/DDBJ whole genome shotgun (WGS) entry which is preliminary data.</text>
</comment>
<dbReference type="OrthoDB" id="3565018at2759"/>
<evidence type="ECO:0000313" key="2">
    <source>
        <dbReference type="EMBL" id="PGH09011.1"/>
    </source>
</evidence>